<name>A0A165QIQ3_9APHY</name>
<dbReference type="OrthoDB" id="3253404at2759"/>
<dbReference type="Pfam" id="PF18417">
    <property type="entry name" value="LodA_C"/>
    <property type="match status" value="1"/>
</dbReference>
<organism evidence="3 4">
    <name type="scientific">Daedalea quercina L-15889</name>
    <dbReference type="NCBI Taxonomy" id="1314783"/>
    <lineage>
        <taxon>Eukaryota</taxon>
        <taxon>Fungi</taxon>
        <taxon>Dikarya</taxon>
        <taxon>Basidiomycota</taxon>
        <taxon>Agaricomycotina</taxon>
        <taxon>Agaricomycetes</taxon>
        <taxon>Polyporales</taxon>
        <taxon>Fomitopsis</taxon>
    </lineage>
</organism>
<accession>A0A165QIQ3</accession>
<protein>
    <recommendedName>
        <fullName evidence="5">L-lysine 6-oxidase</fullName>
    </recommendedName>
</protein>
<dbReference type="STRING" id="1314783.A0A165QIQ3"/>
<proteinExistence type="predicted"/>
<dbReference type="Pfam" id="PF17990">
    <property type="entry name" value="LodA_N"/>
    <property type="match status" value="1"/>
</dbReference>
<feature type="domain" description="L-lysine epsilon oxidase C-terminal" evidence="2">
    <location>
        <begin position="402"/>
        <end position="539"/>
    </location>
</feature>
<dbReference type="InterPro" id="IPR041173">
    <property type="entry name" value="LodA_C"/>
</dbReference>
<dbReference type="Proteomes" id="UP000076727">
    <property type="component" value="Unassembled WGS sequence"/>
</dbReference>
<dbReference type="AlphaFoldDB" id="A0A165QIQ3"/>
<evidence type="ECO:0000313" key="4">
    <source>
        <dbReference type="Proteomes" id="UP000076727"/>
    </source>
</evidence>
<evidence type="ECO:0000259" key="2">
    <source>
        <dbReference type="Pfam" id="PF18417"/>
    </source>
</evidence>
<reference evidence="3 4" key="1">
    <citation type="journal article" date="2016" name="Mol. Biol. Evol.">
        <title>Comparative Genomics of Early-Diverging Mushroom-Forming Fungi Provides Insights into the Origins of Lignocellulose Decay Capabilities.</title>
        <authorList>
            <person name="Nagy L.G."/>
            <person name="Riley R."/>
            <person name="Tritt A."/>
            <person name="Adam C."/>
            <person name="Daum C."/>
            <person name="Floudas D."/>
            <person name="Sun H."/>
            <person name="Yadav J.S."/>
            <person name="Pangilinan J."/>
            <person name="Larsson K.H."/>
            <person name="Matsuura K."/>
            <person name="Barry K."/>
            <person name="Labutti K."/>
            <person name="Kuo R."/>
            <person name="Ohm R.A."/>
            <person name="Bhattacharya S.S."/>
            <person name="Shirouzu T."/>
            <person name="Yoshinaga Y."/>
            <person name="Martin F.M."/>
            <person name="Grigoriev I.V."/>
            <person name="Hibbett D.S."/>
        </authorList>
    </citation>
    <scope>NUCLEOTIDE SEQUENCE [LARGE SCALE GENOMIC DNA]</scope>
    <source>
        <strain evidence="3 4">L-15889</strain>
    </source>
</reference>
<gene>
    <name evidence="3" type="ORF">DAEQUDRAFT_765364</name>
</gene>
<dbReference type="InterPro" id="IPR041168">
    <property type="entry name" value="LodA_N"/>
</dbReference>
<evidence type="ECO:0000259" key="1">
    <source>
        <dbReference type="Pfam" id="PF17990"/>
    </source>
</evidence>
<sequence length="623" mass="69823">MAKFSPYDPSAGKTYPSINPKDIARVEIFPPVGIARVGDSGTSNGERDPSIDIEYYYGPEVPGLTDHPFGTFRDQRGGIKRQAARFRVYAYNSAGKNLGEINNYNKYNLKWTVHVANKKAAYYLFHGKYRTPTTDLRNPDTDPIYGDLKGDPLDQSLEIRKKLIVDPGAQSITRTGTPSPVPLVGYFQGSLPDADDALPVTLGEMRTDDQGRLVFIPGTGQARSVQDISRLYQPEIISEFDSIDWFDDVCDGWVDVSVTHPDRPSMDAEIVKPRKATVLSAPPKFAWGIDSPTTLYDIMENIYKGVYLDHSGTDFYKDIWPVLAGTYKLAWVNEKAYQGHGPGGYGNFLPQEAALSSKDTKYQAQRDFIFGRLRKPEFKNQDQAHTIFMPRLSGDNGDAIEPGTIRDVPGEPIQRFAALTALQYSRFEDWKDGNFTVGVPYGTKTCVEDYPTDEQTVVLARAMLDQTIGDPLYPGIETYWIAKDPKIYQGAGIPQGMRPPFRIDHDKVLPGFLSRGLSLPWQSDFDLCNTHWWPSARPDDVALLDRGGAQQMIDGRRVRWTEGLRDTPDDVSSAFFPGSTDMVHHWRSLGFVAKVPENSESLTGSLPIYVEQERLFPRGKRGY</sequence>
<keyword evidence="4" id="KW-1185">Reference proteome</keyword>
<evidence type="ECO:0008006" key="5">
    <source>
        <dbReference type="Google" id="ProtNLM"/>
    </source>
</evidence>
<dbReference type="InterPro" id="IPR033798">
    <property type="entry name" value="LodA-like"/>
</dbReference>
<evidence type="ECO:0000313" key="3">
    <source>
        <dbReference type="EMBL" id="KZT69516.1"/>
    </source>
</evidence>
<feature type="domain" description="L-Lysine epsilon oxidase N-terminal" evidence="1">
    <location>
        <begin position="29"/>
        <end position="265"/>
    </location>
</feature>
<dbReference type="CDD" id="cd14730">
    <property type="entry name" value="LodA_like"/>
    <property type="match status" value="1"/>
</dbReference>
<dbReference type="EMBL" id="KV429057">
    <property type="protein sequence ID" value="KZT69516.1"/>
    <property type="molecule type" value="Genomic_DNA"/>
</dbReference>